<dbReference type="SMART" id="SM01092">
    <property type="entry name" value="CO_deh_flav_C"/>
    <property type="match status" value="1"/>
</dbReference>
<gene>
    <name evidence="5" type="ORF">SBA1_460075</name>
</gene>
<reference evidence="6" key="1">
    <citation type="submission" date="2018-02" db="EMBL/GenBank/DDBJ databases">
        <authorList>
            <person name="Hausmann B."/>
        </authorList>
    </citation>
    <scope>NUCLEOTIDE SEQUENCE [LARGE SCALE GENOMIC DNA]</scope>
    <source>
        <strain evidence="6">Peat soil MAG SbA1</strain>
    </source>
</reference>
<dbReference type="SUPFAM" id="SSF56176">
    <property type="entry name" value="FAD-binding/transporter-associated domain-like"/>
    <property type="match status" value="1"/>
</dbReference>
<evidence type="ECO:0000313" key="6">
    <source>
        <dbReference type="Proteomes" id="UP000238701"/>
    </source>
</evidence>
<dbReference type="Gene3D" id="3.30.390.50">
    <property type="entry name" value="CO dehydrogenase flavoprotein, C-terminal domain"/>
    <property type="match status" value="1"/>
</dbReference>
<name>A0A2U3KS23_9BACT</name>
<sequence>MSLPQFKLLRPRTMDEAVELLAKYSSDAGTDHVGTAAPGRPARAWFARAGSPQNLSGGRGRPPLHVPVRIIAGGTDLIPSLRQRLFEPEYVLDLRGIAALRGIKPKPDGGVEIGALTTLRAIERSDFLRQHYPVLAEAAATVASPVLRNMGTIGGNICLDTRCLWYNQSLTWRKGCGFCIKKDGDLCHVAPGGLKCWAAFSGDTPPALLCLKAEIEIASAAGVRRLPLRDFYTGLGDTYRKLAPNEIVTRVFLPASSAGYRGVYRKLRVRGSIDYPLAGVAVVMKRSNGHVADARVGITAVNPAPLLVEGAPELLAGKVVDEALAEAVGDLAARTAKPLTTSALTPAYRREMIRVFTKRAVLAAANNQVI</sequence>
<keyword evidence="1" id="KW-0285">Flavoprotein</keyword>
<protein>
    <submittedName>
        <fullName evidence="5">4-hydroxybenzoyl-CoA reductase beta subunit (Modular protein)</fullName>
        <ecNumber evidence="5">1.3.7.9</ecNumber>
    </submittedName>
</protein>
<dbReference type="Gene3D" id="3.30.465.10">
    <property type="match status" value="2"/>
</dbReference>
<keyword evidence="2" id="KW-0274">FAD</keyword>
<dbReference type="EC" id="1.3.7.9" evidence="5"/>
<dbReference type="InterPro" id="IPR051312">
    <property type="entry name" value="Diverse_Substr_Oxidored"/>
</dbReference>
<proteinExistence type="predicted"/>
<dbReference type="InterPro" id="IPR002346">
    <property type="entry name" value="Mopterin_DH_FAD-bd"/>
</dbReference>
<dbReference type="Pfam" id="PF03450">
    <property type="entry name" value="CO_deh_flav_C"/>
    <property type="match status" value="1"/>
</dbReference>
<feature type="domain" description="FAD-binding PCMH-type" evidence="4">
    <location>
        <begin position="38"/>
        <end position="258"/>
    </location>
</feature>
<dbReference type="AlphaFoldDB" id="A0A2U3KS23"/>
<evidence type="ECO:0000256" key="3">
    <source>
        <dbReference type="ARBA" id="ARBA00023002"/>
    </source>
</evidence>
<dbReference type="Gene3D" id="3.30.43.10">
    <property type="entry name" value="Uridine Diphospho-n-acetylenolpyruvylglucosamine Reductase, domain 2"/>
    <property type="match status" value="1"/>
</dbReference>
<dbReference type="EMBL" id="OMOD01000140">
    <property type="protein sequence ID" value="SPF42478.1"/>
    <property type="molecule type" value="Genomic_DNA"/>
</dbReference>
<dbReference type="InterPro" id="IPR036683">
    <property type="entry name" value="CO_DH_flav_C_dom_sf"/>
</dbReference>
<dbReference type="PANTHER" id="PTHR42659">
    <property type="entry name" value="XANTHINE DEHYDROGENASE SUBUNIT C-RELATED"/>
    <property type="match status" value="1"/>
</dbReference>
<evidence type="ECO:0000259" key="4">
    <source>
        <dbReference type="PROSITE" id="PS51387"/>
    </source>
</evidence>
<dbReference type="InterPro" id="IPR016166">
    <property type="entry name" value="FAD-bd_PCMH"/>
</dbReference>
<dbReference type="Pfam" id="PF00941">
    <property type="entry name" value="FAD_binding_5"/>
    <property type="match status" value="1"/>
</dbReference>
<dbReference type="PANTHER" id="PTHR42659:SF2">
    <property type="entry name" value="XANTHINE DEHYDROGENASE SUBUNIT C-RELATED"/>
    <property type="match status" value="1"/>
</dbReference>
<dbReference type="PROSITE" id="PS51387">
    <property type="entry name" value="FAD_PCMH"/>
    <property type="match status" value="1"/>
</dbReference>
<dbReference type="InterPro" id="IPR005107">
    <property type="entry name" value="CO_DH_flav_C"/>
</dbReference>
<dbReference type="InterPro" id="IPR016167">
    <property type="entry name" value="FAD-bd_PCMH_sub1"/>
</dbReference>
<keyword evidence="3 5" id="KW-0560">Oxidoreductase</keyword>
<dbReference type="SUPFAM" id="SSF55447">
    <property type="entry name" value="CO dehydrogenase flavoprotein C-terminal domain-like"/>
    <property type="match status" value="1"/>
</dbReference>
<accession>A0A2U3KS23</accession>
<evidence type="ECO:0000256" key="2">
    <source>
        <dbReference type="ARBA" id="ARBA00022827"/>
    </source>
</evidence>
<evidence type="ECO:0000256" key="1">
    <source>
        <dbReference type="ARBA" id="ARBA00022630"/>
    </source>
</evidence>
<dbReference type="GO" id="GO:0071949">
    <property type="term" value="F:FAD binding"/>
    <property type="evidence" value="ECO:0007669"/>
    <property type="project" value="InterPro"/>
</dbReference>
<dbReference type="OrthoDB" id="9774454at2"/>
<dbReference type="Proteomes" id="UP000238701">
    <property type="component" value="Unassembled WGS sequence"/>
</dbReference>
<organism evidence="5 6">
    <name type="scientific">Candidatus Sulfotelmatobacter kueseliae</name>
    <dbReference type="NCBI Taxonomy" id="2042962"/>
    <lineage>
        <taxon>Bacteria</taxon>
        <taxon>Pseudomonadati</taxon>
        <taxon>Acidobacteriota</taxon>
        <taxon>Terriglobia</taxon>
        <taxon>Terriglobales</taxon>
        <taxon>Candidatus Korobacteraceae</taxon>
        <taxon>Candidatus Sulfotelmatobacter</taxon>
    </lineage>
</organism>
<dbReference type="InterPro" id="IPR036318">
    <property type="entry name" value="FAD-bd_PCMH-like_sf"/>
</dbReference>
<dbReference type="GO" id="GO:0016491">
    <property type="term" value="F:oxidoreductase activity"/>
    <property type="evidence" value="ECO:0007669"/>
    <property type="project" value="UniProtKB-KW"/>
</dbReference>
<dbReference type="InterPro" id="IPR016169">
    <property type="entry name" value="FAD-bd_PCMH_sub2"/>
</dbReference>
<evidence type="ECO:0000313" key="5">
    <source>
        <dbReference type="EMBL" id="SPF42478.1"/>
    </source>
</evidence>